<gene>
    <name evidence="2" type="ORF">DIZ80_03150</name>
</gene>
<dbReference type="EMBL" id="QFXC01000007">
    <property type="protein sequence ID" value="RDH84490.1"/>
    <property type="molecule type" value="Genomic_DNA"/>
</dbReference>
<comment type="caution">
    <text evidence="2">The sequence shown here is derived from an EMBL/GenBank/DDBJ whole genome shotgun (WGS) entry which is preliminary data.</text>
</comment>
<sequence>MDKNRLSDLIRGATKVNLNYSASLLNLSKDYIKEMSDTITNESFYNESRNGSKDDSEKPDQTTTPERVPLIVAGRKGEMANAAFAVNNTSGMGGTVTLQVKGEFSGAKVVSDPETLSLDVGESAIVRVLVKIDNNLKENTDYPGVVVIPELGLKVTEFVVRRLPELKKDKGSNKKVKNKTSTKNSLSNKK</sequence>
<protein>
    <submittedName>
        <fullName evidence="2">Uncharacterized protein</fullName>
    </submittedName>
</protein>
<evidence type="ECO:0000256" key="1">
    <source>
        <dbReference type="SAM" id="MobiDB-lite"/>
    </source>
</evidence>
<evidence type="ECO:0000313" key="2">
    <source>
        <dbReference type="EMBL" id="RDH84490.1"/>
    </source>
</evidence>
<evidence type="ECO:0000313" key="3">
    <source>
        <dbReference type="Proteomes" id="UP000254266"/>
    </source>
</evidence>
<keyword evidence="3" id="KW-1185">Reference proteome</keyword>
<dbReference type="AlphaFoldDB" id="A0A370DIW1"/>
<reference evidence="2 3" key="1">
    <citation type="journal article" date="2018" name="ISME J.">
        <title>Endosymbiont genomes yield clues of tubeworm success.</title>
        <authorList>
            <person name="Li Y."/>
            <person name="Liles M.R."/>
            <person name="Halanych K.M."/>
        </authorList>
    </citation>
    <scope>NUCLEOTIDE SEQUENCE [LARGE SCALE GENOMIC DNA]</scope>
    <source>
        <strain evidence="2">A1464</strain>
    </source>
</reference>
<feature type="compositionally biased region" description="Basic and acidic residues" evidence="1">
    <location>
        <begin position="50"/>
        <end position="60"/>
    </location>
</feature>
<feature type="compositionally biased region" description="Low complexity" evidence="1">
    <location>
        <begin position="181"/>
        <end position="190"/>
    </location>
</feature>
<dbReference type="Proteomes" id="UP000254266">
    <property type="component" value="Unassembled WGS sequence"/>
</dbReference>
<name>A0A370DIW1_9GAMM</name>
<feature type="region of interest" description="Disordered" evidence="1">
    <location>
        <begin position="43"/>
        <end position="66"/>
    </location>
</feature>
<feature type="region of interest" description="Disordered" evidence="1">
    <location>
        <begin position="169"/>
        <end position="190"/>
    </location>
</feature>
<organism evidence="2 3">
    <name type="scientific">endosymbiont of Galathealinum brachiosum</name>
    <dbReference type="NCBI Taxonomy" id="2200906"/>
    <lineage>
        <taxon>Bacteria</taxon>
        <taxon>Pseudomonadati</taxon>
        <taxon>Pseudomonadota</taxon>
        <taxon>Gammaproteobacteria</taxon>
        <taxon>sulfur-oxidizing symbionts</taxon>
    </lineage>
</organism>
<accession>A0A370DIW1</accession>
<proteinExistence type="predicted"/>